<accession>A0AAD6E5R3</accession>
<evidence type="ECO:0000313" key="3">
    <source>
        <dbReference type="Proteomes" id="UP001213799"/>
    </source>
</evidence>
<feature type="transmembrane region" description="Helical" evidence="1">
    <location>
        <begin position="136"/>
        <end position="159"/>
    </location>
</feature>
<dbReference type="GeneID" id="81586775"/>
<comment type="caution">
    <text evidence="2">The sequence shown here is derived from an EMBL/GenBank/DDBJ whole genome shotgun (WGS) entry which is preliminary data.</text>
</comment>
<dbReference type="AlphaFoldDB" id="A0AAD6E5R3"/>
<name>A0AAD6E5R3_9EURO</name>
<proteinExistence type="predicted"/>
<feature type="transmembrane region" description="Helical" evidence="1">
    <location>
        <begin position="166"/>
        <end position="182"/>
    </location>
</feature>
<keyword evidence="1" id="KW-0812">Transmembrane</keyword>
<feature type="transmembrane region" description="Helical" evidence="1">
    <location>
        <begin position="103"/>
        <end position="124"/>
    </location>
</feature>
<keyword evidence="1" id="KW-0472">Membrane</keyword>
<sequence length="213" mass="24636">MAHFITAKNVLLFVMRKLEEASTQQPDLEAEPDVLDYTTLCSLKFDVLRALQAVSLYIPPSSFFLNEQQDHEDELWQRILLAKLANRQTEAQQEQRLLRFCGYYMTILRCTAFIWCILFLWTWIEGVNLAVTKGTLHGVVMIGECWFMVFAWTALMVGWKSRRKTFPVYVASLMIFAGHSVYDEGLAAFNWRRLAIVGGAVCTVPVLYYEVMR</sequence>
<keyword evidence="1" id="KW-1133">Transmembrane helix</keyword>
<dbReference type="EMBL" id="JAQJAE010000003">
    <property type="protein sequence ID" value="KAJ5602520.1"/>
    <property type="molecule type" value="Genomic_DNA"/>
</dbReference>
<organism evidence="2 3">
    <name type="scientific">Penicillium hordei</name>
    <dbReference type="NCBI Taxonomy" id="40994"/>
    <lineage>
        <taxon>Eukaryota</taxon>
        <taxon>Fungi</taxon>
        <taxon>Dikarya</taxon>
        <taxon>Ascomycota</taxon>
        <taxon>Pezizomycotina</taxon>
        <taxon>Eurotiomycetes</taxon>
        <taxon>Eurotiomycetidae</taxon>
        <taxon>Eurotiales</taxon>
        <taxon>Aspergillaceae</taxon>
        <taxon>Penicillium</taxon>
    </lineage>
</organism>
<keyword evidence="3" id="KW-1185">Reference proteome</keyword>
<evidence type="ECO:0000256" key="1">
    <source>
        <dbReference type="SAM" id="Phobius"/>
    </source>
</evidence>
<dbReference type="RefSeq" id="XP_056752318.1">
    <property type="nucleotide sequence ID" value="XM_056896533.1"/>
</dbReference>
<reference evidence="2" key="2">
    <citation type="submission" date="2023-01" db="EMBL/GenBank/DDBJ databases">
        <authorList>
            <person name="Petersen C."/>
        </authorList>
    </citation>
    <scope>NUCLEOTIDE SEQUENCE</scope>
    <source>
        <strain evidence="2">IBT 12815</strain>
    </source>
</reference>
<reference evidence="2" key="1">
    <citation type="journal article" date="2023" name="IMA Fungus">
        <title>Comparative genomic study of the Penicillium genus elucidates a diverse pangenome and 15 lateral gene transfer events.</title>
        <authorList>
            <person name="Petersen C."/>
            <person name="Sorensen T."/>
            <person name="Nielsen M.R."/>
            <person name="Sondergaard T.E."/>
            <person name="Sorensen J.L."/>
            <person name="Fitzpatrick D.A."/>
            <person name="Frisvad J.C."/>
            <person name="Nielsen K.L."/>
        </authorList>
    </citation>
    <scope>NUCLEOTIDE SEQUENCE</scope>
    <source>
        <strain evidence="2">IBT 12815</strain>
    </source>
</reference>
<dbReference type="Proteomes" id="UP001213799">
    <property type="component" value="Unassembled WGS sequence"/>
</dbReference>
<protein>
    <submittedName>
        <fullName evidence="2">Uncharacterized protein</fullName>
    </submittedName>
</protein>
<feature type="transmembrane region" description="Helical" evidence="1">
    <location>
        <begin position="194"/>
        <end position="211"/>
    </location>
</feature>
<gene>
    <name evidence="2" type="ORF">N7537_005476</name>
</gene>
<evidence type="ECO:0000313" key="2">
    <source>
        <dbReference type="EMBL" id="KAJ5602520.1"/>
    </source>
</evidence>